<evidence type="ECO:0000256" key="13">
    <source>
        <dbReference type="SAM" id="Phobius"/>
    </source>
</evidence>
<evidence type="ECO:0000259" key="14">
    <source>
        <dbReference type="PROSITE" id="PS50089"/>
    </source>
</evidence>
<evidence type="ECO:0000256" key="11">
    <source>
        <dbReference type="ARBA" id="ARBA00023136"/>
    </source>
</evidence>
<feature type="domain" description="RING-type" evidence="14">
    <location>
        <begin position="345"/>
        <end position="385"/>
    </location>
</feature>
<feature type="transmembrane region" description="Helical" evidence="13">
    <location>
        <begin position="17"/>
        <end position="38"/>
    </location>
</feature>
<keyword evidence="10 13" id="KW-1133">Transmembrane helix</keyword>
<dbReference type="GO" id="GO:0016567">
    <property type="term" value="P:protein ubiquitination"/>
    <property type="evidence" value="ECO:0007669"/>
    <property type="project" value="TreeGrafter"/>
</dbReference>
<dbReference type="PANTHER" id="PTHR45977">
    <property type="entry name" value="TARGET OF ERK KINASE MPK-1"/>
    <property type="match status" value="1"/>
</dbReference>
<sequence length="403" mass="43315">MCVRDCGRCAVQYTVRFVYLLAITLVFLPGICAMYWFCPTPRNASLRSPRTPLFSQVAWLSERRLAPCLFGVVAYTPTALTLCILSLHVEGACVIALGSPWGIVLHAVGVVATMYATDAAFETEEFLVLRMMHILGGSFKSPDVSSLLAWHMPLVNFDTMCGYSALWPCGRGTGDEEFWRVTARPAWYVDSALLRTAIRALLDLVQFVDNPSVRDGAERRLRECLALQPRELLAMDVRVRLALNAPLAAARGAPYHDHTNTTVAASVYARPPHGAPRNAATGADAPAMHSAPTSPIPNAATSSSSGTQRRAPAAEPDAIPSAPGTRVAWGAAAVTPSPSSAPDQCSICLQALRAEPTAAAVPCGHVFHAQCLDRWLRIKAQCPLCCTTCSVTRPSASSAWQEV</sequence>
<keyword evidence="8" id="KW-0833">Ubl conjugation pathway</keyword>
<evidence type="ECO:0000256" key="12">
    <source>
        <dbReference type="SAM" id="MobiDB-lite"/>
    </source>
</evidence>
<evidence type="ECO:0000256" key="7">
    <source>
        <dbReference type="ARBA" id="ARBA00022771"/>
    </source>
</evidence>
<dbReference type="Gene3D" id="3.30.40.10">
    <property type="entry name" value="Zinc/RING finger domain, C3HC4 (zinc finger)"/>
    <property type="match status" value="1"/>
</dbReference>
<accession>A0A6C0AU81</accession>
<dbReference type="GO" id="GO:0008270">
    <property type="term" value="F:zinc ion binding"/>
    <property type="evidence" value="ECO:0007669"/>
    <property type="project" value="UniProtKB-KW"/>
</dbReference>
<evidence type="ECO:0000256" key="10">
    <source>
        <dbReference type="ARBA" id="ARBA00022989"/>
    </source>
</evidence>
<dbReference type="SUPFAM" id="SSF57850">
    <property type="entry name" value="RING/U-box"/>
    <property type="match status" value="1"/>
</dbReference>
<dbReference type="SMART" id="SM00184">
    <property type="entry name" value="RING"/>
    <property type="match status" value="1"/>
</dbReference>
<dbReference type="AlphaFoldDB" id="A0A6C0AU81"/>
<dbReference type="Pfam" id="PF13639">
    <property type="entry name" value="zf-RING_2"/>
    <property type="match status" value="1"/>
</dbReference>
<evidence type="ECO:0000256" key="2">
    <source>
        <dbReference type="ARBA" id="ARBA00004141"/>
    </source>
</evidence>
<evidence type="ECO:0000256" key="4">
    <source>
        <dbReference type="ARBA" id="ARBA00022679"/>
    </source>
</evidence>
<dbReference type="InterPro" id="IPR001841">
    <property type="entry name" value="Znf_RING"/>
</dbReference>
<evidence type="ECO:0000256" key="9">
    <source>
        <dbReference type="ARBA" id="ARBA00022833"/>
    </source>
</evidence>
<comment type="subcellular location">
    <subcellularLocation>
        <location evidence="2">Membrane</location>
        <topology evidence="2">Multi-pass membrane protein</topology>
    </subcellularLocation>
</comment>
<name>A0A6C0AU81_9ZZZZ</name>
<keyword evidence="6" id="KW-0479">Metal-binding</keyword>
<feature type="transmembrane region" description="Helical" evidence="13">
    <location>
        <begin position="68"/>
        <end position="89"/>
    </location>
</feature>
<evidence type="ECO:0000256" key="5">
    <source>
        <dbReference type="ARBA" id="ARBA00022692"/>
    </source>
</evidence>
<evidence type="ECO:0000313" key="15">
    <source>
        <dbReference type="EMBL" id="QHS83023.1"/>
    </source>
</evidence>
<organism evidence="15">
    <name type="scientific">viral metagenome</name>
    <dbReference type="NCBI Taxonomy" id="1070528"/>
    <lineage>
        <taxon>unclassified sequences</taxon>
        <taxon>metagenomes</taxon>
        <taxon>organismal metagenomes</taxon>
    </lineage>
</organism>
<keyword evidence="7" id="KW-0863">Zinc-finger</keyword>
<dbReference type="EMBL" id="MN740864">
    <property type="protein sequence ID" value="QHS83023.1"/>
    <property type="molecule type" value="Genomic_DNA"/>
</dbReference>
<dbReference type="GO" id="GO:0006511">
    <property type="term" value="P:ubiquitin-dependent protein catabolic process"/>
    <property type="evidence" value="ECO:0007669"/>
    <property type="project" value="TreeGrafter"/>
</dbReference>
<dbReference type="PANTHER" id="PTHR45977:SF4">
    <property type="entry name" value="RING-TYPE DOMAIN-CONTAINING PROTEIN"/>
    <property type="match status" value="1"/>
</dbReference>
<dbReference type="PROSITE" id="PS50089">
    <property type="entry name" value="ZF_RING_2"/>
    <property type="match status" value="1"/>
</dbReference>
<comment type="catalytic activity">
    <reaction evidence="1">
        <text>S-ubiquitinyl-[E2 ubiquitin-conjugating enzyme]-L-cysteine + [acceptor protein]-L-lysine = [E2 ubiquitin-conjugating enzyme]-L-cysteine + N(6)-ubiquitinyl-[acceptor protein]-L-lysine.</text>
        <dbReference type="EC" id="2.3.2.27"/>
    </reaction>
</comment>
<dbReference type="GO" id="GO:0016020">
    <property type="term" value="C:membrane"/>
    <property type="evidence" value="ECO:0007669"/>
    <property type="project" value="UniProtKB-SubCell"/>
</dbReference>
<protein>
    <recommendedName>
        <fullName evidence="3">RING-type E3 ubiquitin transferase</fullName>
        <ecNumber evidence="3">2.3.2.27</ecNumber>
    </recommendedName>
</protein>
<keyword evidence="4" id="KW-0808">Transferase</keyword>
<proteinExistence type="predicted"/>
<dbReference type="EC" id="2.3.2.27" evidence="3"/>
<evidence type="ECO:0000256" key="8">
    <source>
        <dbReference type="ARBA" id="ARBA00022786"/>
    </source>
</evidence>
<dbReference type="InterPro" id="IPR013083">
    <property type="entry name" value="Znf_RING/FYVE/PHD"/>
</dbReference>
<keyword evidence="11 13" id="KW-0472">Membrane</keyword>
<reference evidence="15" key="1">
    <citation type="journal article" date="2020" name="Nature">
        <title>Giant virus diversity and host interactions through global metagenomics.</title>
        <authorList>
            <person name="Schulz F."/>
            <person name="Roux S."/>
            <person name="Paez-Espino D."/>
            <person name="Jungbluth S."/>
            <person name="Walsh D.A."/>
            <person name="Denef V.J."/>
            <person name="McMahon K.D."/>
            <person name="Konstantinidis K.T."/>
            <person name="Eloe-Fadrosh E.A."/>
            <person name="Kyrpides N.C."/>
            <person name="Woyke T."/>
        </authorList>
    </citation>
    <scope>NUCLEOTIDE SEQUENCE</scope>
    <source>
        <strain evidence="15">GVMAG-S-1103017-74</strain>
    </source>
</reference>
<evidence type="ECO:0000256" key="6">
    <source>
        <dbReference type="ARBA" id="ARBA00022723"/>
    </source>
</evidence>
<feature type="region of interest" description="Disordered" evidence="12">
    <location>
        <begin position="269"/>
        <end position="322"/>
    </location>
</feature>
<keyword evidence="5 13" id="KW-0812">Transmembrane</keyword>
<evidence type="ECO:0000256" key="3">
    <source>
        <dbReference type="ARBA" id="ARBA00012483"/>
    </source>
</evidence>
<evidence type="ECO:0000256" key="1">
    <source>
        <dbReference type="ARBA" id="ARBA00000900"/>
    </source>
</evidence>
<dbReference type="GO" id="GO:0061630">
    <property type="term" value="F:ubiquitin protein ligase activity"/>
    <property type="evidence" value="ECO:0007669"/>
    <property type="project" value="UniProtKB-EC"/>
</dbReference>
<feature type="compositionally biased region" description="Polar residues" evidence="12">
    <location>
        <begin position="299"/>
        <end position="308"/>
    </location>
</feature>
<keyword evidence="9" id="KW-0862">Zinc</keyword>
<feature type="transmembrane region" description="Helical" evidence="13">
    <location>
        <begin position="101"/>
        <end position="121"/>
    </location>
</feature>
<dbReference type="InterPro" id="IPR011016">
    <property type="entry name" value="Znf_RING-CH"/>
</dbReference>
<dbReference type="SMART" id="SM00744">
    <property type="entry name" value="RINGv"/>
    <property type="match status" value="1"/>
</dbReference>